<dbReference type="Proteomes" id="UP000014480">
    <property type="component" value="Unassembled WGS sequence"/>
</dbReference>
<sequence length="83" mass="9184">MNSETVIQARGQPIDETLNSFMLAVQGVKINFEKVNDARRRSVFHANVVCVPKLNEEPLFLLVGVSSRNFQLADIEPVALGSN</sequence>
<organism evidence="1 2">
    <name type="scientific">Colletotrichum orbiculare (strain 104-T / ATCC 96160 / CBS 514.97 / LARS 414 / MAFF 240422)</name>
    <name type="common">Cucumber anthracnose fungus</name>
    <name type="synonym">Colletotrichum lagenarium</name>
    <dbReference type="NCBI Taxonomy" id="1213857"/>
    <lineage>
        <taxon>Eukaryota</taxon>
        <taxon>Fungi</taxon>
        <taxon>Dikarya</taxon>
        <taxon>Ascomycota</taxon>
        <taxon>Pezizomycotina</taxon>
        <taxon>Sordariomycetes</taxon>
        <taxon>Hypocreomycetidae</taxon>
        <taxon>Glomerellales</taxon>
        <taxon>Glomerellaceae</taxon>
        <taxon>Colletotrichum</taxon>
        <taxon>Colletotrichum orbiculare species complex</taxon>
    </lineage>
</organism>
<dbReference type="AlphaFoldDB" id="A0A484FED1"/>
<evidence type="ECO:0000313" key="2">
    <source>
        <dbReference type="Proteomes" id="UP000014480"/>
    </source>
</evidence>
<accession>A0A484FED1</accession>
<keyword evidence="2" id="KW-1185">Reference proteome</keyword>
<protein>
    <submittedName>
        <fullName evidence="1">Uncharacterized protein</fullName>
    </submittedName>
</protein>
<reference evidence="2" key="1">
    <citation type="journal article" date="2013" name="New Phytol.">
        <title>Comparative genomic and transcriptomic analyses reveal the hemibiotrophic stage shift of Colletotrichum fungi.</title>
        <authorList>
            <person name="Gan P."/>
            <person name="Ikeda K."/>
            <person name="Irieda H."/>
            <person name="Narusaka M."/>
            <person name="O'Connell R.J."/>
            <person name="Narusaka Y."/>
            <person name="Takano Y."/>
            <person name="Kubo Y."/>
            <person name="Shirasu K."/>
        </authorList>
    </citation>
    <scope>NUCLEOTIDE SEQUENCE [LARGE SCALE GENOMIC DNA]</scope>
    <source>
        <strain evidence="2">104-T / ATCC 96160 / CBS 514.97 / LARS 414 / MAFF 240422</strain>
    </source>
</reference>
<comment type="caution">
    <text evidence="1">The sequence shown here is derived from an EMBL/GenBank/DDBJ whole genome shotgun (WGS) entry which is preliminary data.</text>
</comment>
<name>A0A484FED1_COLOR</name>
<gene>
    <name evidence="1" type="ORF">Cob_v010207</name>
</gene>
<evidence type="ECO:0000313" key="1">
    <source>
        <dbReference type="EMBL" id="TDZ16680.1"/>
    </source>
</evidence>
<reference evidence="2" key="2">
    <citation type="journal article" date="2019" name="Mol. Plant Microbe Interact.">
        <title>Genome sequence resources for four phytopathogenic fungi from the Colletotrichum orbiculare species complex.</title>
        <authorList>
            <person name="Gan P."/>
            <person name="Tsushima A."/>
            <person name="Narusaka M."/>
            <person name="Narusaka Y."/>
            <person name="Takano Y."/>
            <person name="Kubo Y."/>
            <person name="Shirasu K."/>
        </authorList>
    </citation>
    <scope>GENOME REANNOTATION</scope>
    <source>
        <strain evidence="2">104-T / ATCC 96160 / CBS 514.97 / LARS 414 / MAFF 240422</strain>
    </source>
</reference>
<dbReference type="EMBL" id="AMCV02000033">
    <property type="protein sequence ID" value="TDZ16680.1"/>
    <property type="molecule type" value="Genomic_DNA"/>
</dbReference>
<proteinExistence type="predicted"/>
<dbReference type="OrthoDB" id="423221at2759"/>